<accession>A0A2R6NFH5</accession>
<keyword evidence="6" id="KW-0325">Glycoprotein</keyword>
<keyword evidence="5" id="KW-0378">Hydrolase</keyword>
<dbReference type="InterPro" id="IPR015883">
    <property type="entry name" value="Glyco_hydro_20_cat"/>
</dbReference>
<dbReference type="EMBL" id="MLYV02001330">
    <property type="protein sequence ID" value="PSR70752.1"/>
    <property type="molecule type" value="Genomic_DNA"/>
</dbReference>
<dbReference type="Pfam" id="PF00728">
    <property type="entry name" value="Glyco_hydro_20"/>
    <property type="match status" value="1"/>
</dbReference>
<dbReference type="GO" id="GO:0030203">
    <property type="term" value="P:glycosaminoglycan metabolic process"/>
    <property type="evidence" value="ECO:0007669"/>
    <property type="project" value="TreeGrafter"/>
</dbReference>
<dbReference type="Pfam" id="PF14845">
    <property type="entry name" value="Glycohydro_20b2"/>
    <property type="match status" value="1"/>
</dbReference>
<evidence type="ECO:0000256" key="1">
    <source>
        <dbReference type="ARBA" id="ARBA00001231"/>
    </source>
</evidence>
<evidence type="ECO:0000259" key="10">
    <source>
        <dbReference type="Pfam" id="PF00728"/>
    </source>
</evidence>
<organism evidence="12 13">
    <name type="scientific">Hermanssonia centrifuga</name>
    <dbReference type="NCBI Taxonomy" id="98765"/>
    <lineage>
        <taxon>Eukaryota</taxon>
        <taxon>Fungi</taxon>
        <taxon>Dikarya</taxon>
        <taxon>Basidiomycota</taxon>
        <taxon>Agaricomycotina</taxon>
        <taxon>Agaricomycetes</taxon>
        <taxon>Polyporales</taxon>
        <taxon>Meruliaceae</taxon>
        <taxon>Hermanssonia</taxon>
    </lineage>
</organism>
<dbReference type="SUPFAM" id="SSF51445">
    <property type="entry name" value="(Trans)glycosidases"/>
    <property type="match status" value="1"/>
</dbReference>
<feature type="active site" description="Proton donor" evidence="8">
    <location>
        <position position="332"/>
    </location>
</feature>
<reference evidence="12 13" key="1">
    <citation type="submission" date="2018-02" db="EMBL/GenBank/DDBJ databases">
        <title>Genome sequence of the basidiomycete white-rot fungus Phlebia centrifuga.</title>
        <authorList>
            <person name="Granchi Z."/>
            <person name="Peng M."/>
            <person name="de Vries R.P."/>
            <person name="Hilden K."/>
            <person name="Makela M.R."/>
            <person name="Grigoriev I."/>
            <person name="Riley R."/>
        </authorList>
    </citation>
    <scope>NUCLEOTIDE SEQUENCE [LARGE SCALE GENOMIC DNA]</scope>
    <source>
        <strain evidence="12 13">FBCC195</strain>
    </source>
</reference>
<dbReference type="AlphaFoldDB" id="A0A2R6NFH5"/>
<feature type="signal peptide" evidence="9">
    <location>
        <begin position="1"/>
        <end position="16"/>
    </location>
</feature>
<keyword evidence="7" id="KW-0326">Glycosidase</keyword>
<feature type="domain" description="Glycoside hydrolase family 20 catalytic" evidence="10">
    <location>
        <begin position="173"/>
        <end position="377"/>
    </location>
</feature>
<evidence type="ECO:0000256" key="7">
    <source>
        <dbReference type="ARBA" id="ARBA00023295"/>
    </source>
</evidence>
<feature type="domain" description="Beta-hexosaminidase eukaryotic type N-terminal" evidence="11">
    <location>
        <begin position="17"/>
        <end position="148"/>
    </location>
</feature>
<evidence type="ECO:0000256" key="2">
    <source>
        <dbReference type="ARBA" id="ARBA00006285"/>
    </source>
</evidence>
<dbReference type="PANTHER" id="PTHR22600">
    <property type="entry name" value="BETA-HEXOSAMINIDASE"/>
    <property type="match status" value="1"/>
</dbReference>
<dbReference type="Proteomes" id="UP000186601">
    <property type="component" value="Unassembled WGS sequence"/>
</dbReference>
<dbReference type="SUPFAM" id="SSF55545">
    <property type="entry name" value="beta-N-acetylhexosaminidase-like domain"/>
    <property type="match status" value="1"/>
</dbReference>
<dbReference type="GO" id="GO:0004563">
    <property type="term" value="F:beta-N-acetylhexosaminidase activity"/>
    <property type="evidence" value="ECO:0007669"/>
    <property type="project" value="UniProtKB-EC"/>
</dbReference>
<dbReference type="InterPro" id="IPR017853">
    <property type="entry name" value="GH"/>
</dbReference>
<evidence type="ECO:0000313" key="13">
    <source>
        <dbReference type="Proteomes" id="UP000186601"/>
    </source>
</evidence>
<dbReference type="GO" id="GO:0005975">
    <property type="term" value="P:carbohydrate metabolic process"/>
    <property type="evidence" value="ECO:0007669"/>
    <property type="project" value="InterPro"/>
</dbReference>
<keyword evidence="13" id="KW-1185">Reference proteome</keyword>
<dbReference type="GO" id="GO:0016020">
    <property type="term" value="C:membrane"/>
    <property type="evidence" value="ECO:0007669"/>
    <property type="project" value="TreeGrafter"/>
</dbReference>
<evidence type="ECO:0000256" key="3">
    <source>
        <dbReference type="ARBA" id="ARBA00012663"/>
    </source>
</evidence>
<gene>
    <name evidence="12" type="ORF">PHLCEN_2v13372</name>
</gene>
<dbReference type="PRINTS" id="PR00738">
    <property type="entry name" value="GLHYDRLASE20"/>
</dbReference>
<name>A0A2R6NFH5_9APHY</name>
<dbReference type="InterPro" id="IPR029019">
    <property type="entry name" value="HEX_eukaryotic_N"/>
</dbReference>
<comment type="caution">
    <text evidence="12">The sequence shown here is derived from an EMBL/GenBank/DDBJ whole genome shotgun (WGS) entry which is preliminary data.</text>
</comment>
<evidence type="ECO:0000256" key="4">
    <source>
        <dbReference type="ARBA" id="ARBA00022729"/>
    </source>
</evidence>
<keyword evidence="4 9" id="KW-0732">Signal</keyword>
<dbReference type="Gene3D" id="3.20.20.80">
    <property type="entry name" value="Glycosidases"/>
    <property type="match status" value="1"/>
</dbReference>
<evidence type="ECO:0000256" key="5">
    <source>
        <dbReference type="ARBA" id="ARBA00022801"/>
    </source>
</evidence>
<dbReference type="InterPro" id="IPR025705">
    <property type="entry name" value="Beta_hexosaminidase_sua/sub"/>
</dbReference>
<dbReference type="PANTHER" id="PTHR22600:SF26">
    <property type="entry name" value="BETA-N-ACETYLHEXOSAMINIDASE"/>
    <property type="match status" value="1"/>
</dbReference>
<feature type="chain" id="PRO_5015361140" description="beta-N-acetylhexosaminidase" evidence="9">
    <location>
        <begin position="17"/>
        <end position="394"/>
    </location>
</feature>
<dbReference type="EC" id="3.2.1.52" evidence="3"/>
<protein>
    <recommendedName>
        <fullName evidence="3">beta-N-acetylhexosaminidase</fullName>
        <ecNumber evidence="3">3.2.1.52</ecNumber>
    </recommendedName>
</protein>
<sequence length="394" mass="42603">MLTLALFSILVPAVVALWPVPHTLHTGSGALKLAHTFAVQLQAQESPPADLLAAISNAESLLKTDSFQRLVVGRASADDKAISHAPELPSLLLSLAPRMTLRSIADEATLALESRSESYQLTVPHDGSQATLLANSSLGLFRGLSTFTTMWYASPTQKYILNAPVQILDEPAFAYRGFSLDTSRNFFPVSDILRTLDAMCWIKLSVLYWHVVDSQSFPLDVTAFPELSAKGAYSDAEVYSTADVNNIVSYANQRGIDVVMELDSPGHTTGIAFAHPEHIACANKSPWSQYASEPPAGQLRIASNSTLSFALQMFDSVASNLKGPMMSSGGDEVNLPCWQEDEATVQDLEQSGTTIEDALNAFIQAVQAVLTARGKVPLIKSGGWMCLSTRKDRQ</sequence>
<evidence type="ECO:0000259" key="11">
    <source>
        <dbReference type="Pfam" id="PF14845"/>
    </source>
</evidence>
<dbReference type="Gene3D" id="3.30.379.10">
    <property type="entry name" value="Chitobiase/beta-hexosaminidase domain 2-like"/>
    <property type="match status" value="1"/>
</dbReference>
<evidence type="ECO:0000313" key="12">
    <source>
        <dbReference type="EMBL" id="PSR70752.1"/>
    </source>
</evidence>
<dbReference type="InterPro" id="IPR029018">
    <property type="entry name" value="Hex-like_dom2"/>
</dbReference>
<dbReference type="STRING" id="98765.A0A2R6NFH5"/>
<dbReference type="OrthoDB" id="428480at2759"/>
<comment type="catalytic activity">
    <reaction evidence="1">
        <text>Hydrolysis of terminal non-reducing N-acetyl-D-hexosamine residues in N-acetyl-beta-D-hexosaminides.</text>
        <dbReference type="EC" id="3.2.1.52"/>
    </reaction>
</comment>
<comment type="similarity">
    <text evidence="2">Belongs to the glycosyl hydrolase 20 family.</text>
</comment>
<evidence type="ECO:0000256" key="9">
    <source>
        <dbReference type="SAM" id="SignalP"/>
    </source>
</evidence>
<proteinExistence type="inferred from homology"/>
<evidence type="ECO:0000256" key="8">
    <source>
        <dbReference type="PIRSR" id="PIRSR625705-1"/>
    </source>
</evidence>
<evidence type="ECO:0000256" key="6">
    <source>
        <dbReference type="ARBA" id="ARBA00023180"/>
    </source>
</evidence>